<name>A0A8S9QRI5_BRACR</name>
<gene>
    <name evidence="2" type="ORF">F2Q69_00015711</name>
</gene>
<organism evidence="2 3">
    <name type="scientific">Brassica cretica</name>
    <name type="common">Mustard</name>
    <dbReference type="NCBI Taxonomy" id="69181"/>
    <lineage>
        <taxon>Eukaryota</taxon>
        <taxon>Viridiplantae</taxon>
        <taxon>Streptophyta</taxon>
        <taxon>Embryophyta</taxon>
        <taxon>Tracheophyta</taxon>
        <taxon>Spermatophyta</taxon>
        <taxon>Magnoliopsida</taxon>
        <taxon>eudicotyledons</taxon>
        <taxon>Gunneridae</taxon>
        <taxon>Pentapetalae</taxon>
        <taxon>rosids</taxon>
        <taxon>malvids</taxon>
        <taxon>Brassicales</taxon>
        <taxon>Brassicaceae</taxon>
        <taxon>Brassiceae</taxon>
        <taxon>Brassica</taxon>
    </lineage>
</organism>
<feature type="compositionally biased region" description="Basic and acidic residues" evidence="1">
    <location>
        <begin position="1"/>
        <end position="11"/>
    </location>
</feature>
<feature type="region of interest" description="Disordered" evidence="1">
    <location>
        <begin position="1"/>
        <end position="99"/>
    </location>
</feature>
<dbReference type="Proteomes" id="UP000712600">
    <property type="component" value="Unassembled WGS sequence"/>
</dbReference>
<dbReference type="EMBL" id="QGKX02000996">
    <property type="protein sequence ID" value="KAF3555656.1"/>
    <property type="molecule type" value="Genomic_DNA"/>
</dbReference>
<protein>
    <submittedName>
        <fullName evidence="2">Uncharacterized protein</fullName>
    </submittedName>
</protein>
<evidence type="ECO:0000256" key="1">
    <source>
        <dbReference type="SAM" id="MobiDB-lite"/>
    </source>
</evidence>
<proteinExistence type="predicted"/>
<reference evidence="2" key="1">
    <citation type="submission" date="2019-12" db="EMBL/GenBank/DDBJ databases">
        <title>Genome sequencing and annotation of Brassica cretica.</title>
        <authorList>
            <person name="Studholme D.J."/>
            <person name="Sarris P."/>
        </authorList>
    </citation>
    <scope>NUCLEOTIDE SEQUENCE</scope>
    <source>
        <strain evidence="2">PFS-109/04</strain>
        <tissue evidence="2">Leaf</tissue>
    </source>
</reference>
<evidence type="ECO:0000313" key="2">
    <source>
        <dbReference type="EMBL" id="KAF3555656.1"/>
    </source>
</evidence>
<sequence>MEKRRVTRDASSDESCNKMSEQRGKGRQNKIRKLWSLPRAMKDNRSQITKIENQDEQRLSTESQRPGRQHQRRQNSDPTQGDAVPNISQNLRKKRSNQY</sequence>
<comment type="caution">
    <text evidence="2">The sequence shown here is derived from an EMBL/GenBank/DDBJ whole genome shotgun (WGS) entry which is preliminary data.</text>
</comment>
<evidence type="ECO:0000313" key="3">
    <source>
        <dbReference type="Proteomes" id="UP000712600"/>
    </source>
</evidence>
<dbReference type="AlphaFoldDB" id="A0A8S9QRI5"/>
<accession>A0A8S9QRI5</accession>